<feature type="signal peptide" evidence="4">
    <location>
        <begin position="1"/>
        <end position="22"/>
    </location>
</feature>
<dbReference type="AlphaFoldDB" id="A0A7T0C457"/>
<sequence>MRYSLFIIFALTLVVNIASATAQPHPGAMSLDAQGRAEMLAMQGRFEDSVKAYMKLVEEPNASSSLVRGLVKASAGGGFLKPTRAFLETRLQSSPSPILFGIGLSFYYEGNFDAAEDRLRRSIREDSKNSLALNALGATLARKGRFDEGETLVRRAMEIDPSDILYYNNLLGLLNERGQGERFRQEYQESLENGRKEKAALYGRALARSLRQDGFRSYEAGDIEGTIEAFMKIAEINTATGNTPGRVQALFSLGVLYEETGDVEKAQSYYDEVLRINPEHIQAREKSKVGQGGALEVR</sequence>
<evidence type="ECO:0000256" key="3">
    <source>
        <dbReference type="PROSITE-ProRule" id="PRU00339"/>
    </source>
</evidence>
<dbReference type="PROSITE" id="PS50005">
    <property type="entry name" value="TPR"/>
    <property type="match status" value="3"/>
</dbReference>
<proteinExistence type="predicted"/>
<dbReference type="PANTHER" id="PTHR44943:SF8">
    <property type="entry name" value="TPR REPEAT-CONTAINING PROTEIN MJ0263"/>
    <property type="match status" value="1"/>
</dbReference>
<feature type="repeat" description="TPR" evidence="3">
    <location>
        <begin position="96"/>
        <end position="129"/>
    </location>
</feature>
<evidence type="ECO:0000256" key="4">
    <source>
        <dbReference type="SAM" id="SignalP"/>
    </source>
</evidence>
<dbReference type="InterPro" id="IPR011990">
    <property type="entry name" value="TPR-like_helical_dom_sf"/>
</dbReference>
<dbReference type="Gene3D" id="1.25.40.10">
    <property type="entry name" value="Tetratricopeptide repeat domain"/>
    <property type="match status" value="1"/>
</dbReference>
<dbReference type="InterPro" id="IPR051685">
    <property type="entry name" value="Ycf3/AcsC/BcsC/TPR_MFPF"/>
</dbReference>
<keyword evidence="4" id="KW-0732">Signal</keyword>
<keyword evidence="2 3" id="KW-0802">TPR repeat</keyword>
<evidence type="ECO:0000313" key="5">
    <source>
        <dbReference type="EMBL" id="QPJ66164.1"/>
    </source>
</evidence>
<dbReference type="Pfam" id="PF13432">
    <property type="entry name" value="TPR_16"/>
    <property type="match status" value="1"/>
</dbReference>
<feature type="repeat" description="TPR" evidence="3">
    <location>
        <begin position="247"/>
        <end position="280"/>
    </location>
</feature>
<dbReference type="Proteomes" id="UP000594464">
    <property type="component" value="Chromosome"/>
</dbReference>
<dbReference type="EMBL" id="CP048620">
    <property type="protein sequence ID" value="QPJ66164.1"/>
    <property type="molecule type" value="Genomic_DNA"/>
</dbReference>
<accession>A0A7T0C457</accession>
<reference evidence="6" key="1">
    <citation type="submission" date="2020-02" db="EMBL/GenBank/DDBJ databases">
        <title>Genomic and physiological characterization of two novel Nitrospinaceae genera.</title>
        <authorList>
            <person name="Mueller A.J."/>
            <person name="Jung M.-Y."/>
            <person name="Strachan C.R."/>
            <person name="Herbold C.W."/>
            <person name="Kirkegaard R.H."/>
            <person name="Daims H."/>
        </authorList>
    </citation>
    <scope>NUCLEOTIDE SEQUENCE [LARGE SCALE GENOMIC DNA]</scope>
</reference>
<protein>
    <submittedName>
        <fullName evidence="5">Tetratricopeptide repeat protein</fullName>
    </submittedName>
</protein>
<feature type="repeat" description="TPR" evidence="3">
    <location>
        <begin position="130"/>
        <end position="163"/>
    </location>
</feature>
<dbReference type="SMART" id="SM00028">
    <property type="entry name" value="TPR"/>
    <property type="match status" value="3"/>
</dbReference>
<dbReference type="PROSITE" id="PS50293">
    <property type="entry name" value="TPR_REGION"/>
    <property type="match status" value="1"/>
</dbReference>
<gene>
    <name evidence="5" type="ORF">G3M78_12480</name>
</gene>
<organism evidence="5 6">
    <name type="scientific">Candidatus Nitrohelix vancouverensis</name>
    <dbReference type="NCBI Taxonomy" id="2705534"/>
    <lineage>
        <taxon>Bacteria</taxon>
        <taxon>Pseudomonadati</taxon>
        <taxon>Nitrospinota/Tectimicrobiota group</taxon>
        <taxon>Nitrospinota</taxon>
        <taxon>Nitrospinia</taxon>
        <taxon>Nitrospinales</taxon>
        <taxon>Nitrospinaceae</taxon>
        <taxon>Candidatus Nitrohelix</taxon>
    </lineage>
</organism>
<dbReference type="SUPFAM" id="SSF48452">
    <property type="entry name" value="TPR-like"/>
    <property type="match status" value="1"/>
</dbReference>
<dbReference type="PANTHER" id="PTHR44943">
    <property type="entry name" value="CELLULOSE SYNTHASE OPERON PROTEIN C"/>
    <property type="match status" value="1"/>
</dbReference>
<keyword evidence="1" id="KW-0677">Repeat</keyword>
<dbReference type="KEGG" id="nva:G3M78_12480"/>
<evidence type="ECO:0000256" key="2">
    <source>
        <dbReference type="ARBA" id="ARBA00022803"/>
    </source>
</evidence>
<evidence type="ECO:0000256" key="1">
    <source>
        <dbReference type="ARBA" id="ARBA00022737"/>
    </source>
</evidence>
<name>A0A7T0C457_9BACT</name>
<evidence type="ECO:0000313" key="6">
    <source>
        <dbReference type="Proteomes" id="UP000594464"/>
    </source>
</evidence>
<feature type="chain" id="PRO_5032706229" evidence="4">
    <location>
        <begin position="23"/>
        <end position="298"/>
    </location>
</feature>
<dbReference type="InterPro" id="IPR013105">
    <property type="entry name" value="TPR_2"/>
</dbReference>
<dbReference type="Pfam" id="PF07719">
    <property type="entry name" value="TPR_2"/>
    <property type="match status" value="1"/>
</dbReference>
<dbReference type="InterPro" id="IPR019734">
    <property type="entry name" value="TPR_rpt"/>
</dbReference>